<reference evidence="2" key="1">
    <citation type="submission" date="2021-01" db="EMBL/GenBank/DDBJ databases">
        <authorList>
            <person name="Corre E."/>
            <person name="Pelletier E."/>
            <person name="Niang G."/>
            <person name="Scheremetjew M."/>
            <person name="Finn R."/>
            <person name="Kale V."/>
            <person name="Holt S."/>
            <person name="Cochrane G."/>
            <person name="Meng A."/>
            <person name="Brown T."/>
            <person name="Cohen L."/>
        </authorList>
    </citation>
    <scope>NUCLEOTIDE SEQUENCE</scope>
    <source>
        <strain evidence="2">MM31A-1</strain>
    </source>
</reference>
<sequence length="218" mass="23865">MSKQLKFEGETDIASSSAPVTTENLTVLSAVPVVNKQIGIPIGGLGRIKEKPFCKVPALRKENMSAKQLSDFCFKPEQILMKNNGFILDGAANNEKSNTSESNTVQGEKGEESNTVVDNSTIQGNSLNNKGGDRGNSTVHLQEWALLKDSILQRTESRNGRDLQRFQTDHQTGHLLRLTTGTVPIMKNGSILLVSSSRKEGWILPKGGWESDESLEVR</sequence>
<dbReference type="InterPro" id="IPR015797">
    <property type="entry name" value="NUDIX_hydrolase-like_dom_sf"/>
</dbReference>
<dbReference type="SUPFAM" id="SSF55811">
    <property type="entry name" value="Nudix"/>
    <property type="match status" value="1"/>
</dbReference>
<feature type="region of interest" description="Disordered" evidence="1">
    <location>
        <begin position="91"/>
        <end position="135"/>
    </location>
</feature>
<gene>
    <name evidence="2" type="ORF">CDEB00056_LOCUS18329</name>
</gene>
<accession>A0A7S3VDS7</accession>
<evidence type="ECO:0000256" key="1">
    <source>
        <dbReference type="SAM" id="MobiDB-lite"/>
    </source>
</evidence>
<feature type="compositionally biased region" description="Low complexity" evidence="1">
    <location>
        <begin position="93"/>
        <end position="104"/>
    </location>
</feature>
<protein>
    <recommendedName>
        <fullName evidence="3">Nudix hydrolase domain-containing protein</fullName>
    </recommendedName>
</protein>
<dbReference type="EMBL" id="HBIO01023853">
    <property type="protein sequence ID" value="CAE0473476.1"/>
    <property type="molecule type" value="Transcribed_RNA"/>
</dbReference>
<evidence type="ECO:0008006" key="3">
    <source>
        <dbReference type="Google" id="ProtNLM"/>
    </source>
</evidence>
<proteinExistence type="predicted"/>
<dbReference type="Gene3D" id="3.90.79.10">
    <property type="entry name" value="Nucleoside Triphosphate Pyrophosphohydrolase"/>
    <property type="match status" value="1"/>
</dbReference>
<dbReference type="AlphaFoldDB" id="A0A7S3VDS7"/>
<name>A0A7S3VDS7_9STRA</name>
<evidence type="ECO:0000313" key="2">
    <source>
        <dbReference type="EMBL" id="CAE0473476.1"/>
    </source>
</evidence>
<feature type="compositionally biased region" description="Polar residues" evidence="1">
    <location>
        <begin position="113"/>
        <end position="135"/>
    </location>
</feature>
<organism evidence="2">
    <name type="scientific">Chaetoceros debilis</name>
    <dbReference type="NCBI Taxonomy" id="122233"/>
    <lineage>
        <taxon>Eukaryota</taxon>
        <taxon>Sar</taxon>
        <taxon>Stramenopiles</taxon>
        <taxon>Ochrophyta</taxon>
        <taxon>Bacillariophyta</taxon>
        <taxon>Coscinodiscophyceae</taxon>
        <taxon>Chaetocerotophycidae</taxon>
        <taxon>Chaetocerotales</taxon>
        <taxon>Chaetocerotaceae</taxon>
        <taxon>Chaetoceros</taxon>
    </lineage>
</organism>